<dbReference type="Pfam" id="PF03861">
    <property type="entry name" value="ANTAR"/>
    <property type="match status" value="1"/>
</dbReference>
<name>A0AAW5C1N8_9FIRM</name>
<dbReference type="RefSeq" id="WP_117555309.1">
    <property type="nucleotide sequence ID" value="NZ_BAABZL010000001.1"/>
</dbReference>
<dbReference type="InterPro" id="IPR036388">
    <property type="entry name" value="WH-like_DNA-bd_sf"/>
</dbReference>
<dbReference type="AlphaFoldDB" id="A0AAW5C1N8"/>
<reference evidence="2" key="3">
    <citation type="submission" date="2022-01" db="EMBL/GenBank/DDBJ databases">
        <title>Collection of gut derived symbiotic bacterial strains cultured from healthy donors.</title>
        <authorList>
            <person name="Lin H."/>
            <person name="Kohout C."/>
            <person name="Waligurski E."/>
            <person name="Pamer E.G."/>
        </authorList>
    </citation>
    <scope>NUCLEOTIDE SEQUENCE</scope>
    <source>
        <strain evidence="2">DFI.6.55</strain>
    </source>
</reference>
<reference evidence="3 4" key="1">
    <citation type="journal article" date="2020" name="Cell Host Microbe">
        <title>Functional and Genomic Variation between Human-Derived Isolates of Lachnospiraceae Reveals Inter- and Intra-Species Diversity.</title>
        <authorList>
            <person name="Sorbara M.T."/>
            <person name="Littmann E.R."/>
            <person name="Fontana E."/>
            <person name="Moody T.U."/>
            <person name="Kohout C.E."/>
            <person name="Gjonbalaj M."/>
            <person name="Eaton V."/>
            <person name="Seok R."/>
            <person name="Leiner I.M."/>
            <person name="Pamer E.G."/>
        </authorList>
    </citation>
    <scope>NUCLEOTIDE SEQUENCE [LARGE SCALE GENOMIC DNA]</scope>
    <source>
        <strain evidence="3 4">MSK.1.17</strain>
    </source>
</reference>
<comment type="caution">
    <text evidence="2">The sequence shown here is derived from an EMBL/GenBank/DDBJ whole genome shotgun (WGS) entry which is preliminary data.</text>
</comment>
<protein>
    <submittedName>
        <fullName evidence="2">ANTAR domain-containing protein</fullName>
    </submittedName>
</protein>
<dbReference type="PROSITE" id="PS50921">
    <property type="entry name" value="ANTAR"/>
    <property type="match status" value="1"/>
</dbReference>
<dbReference type="Proteomes" id="UP000669239">
    <property type="component" value="Unassembled WGS sequence"/>
</dbReference>
<dbReference type="EMBL" id="JAAITT010000017">
    <property type="protein sequence ID" value="NSJ49627.1"/>
    <property type="molecule type" value="Genomic_DNA"/>
</dbReference>
<evidence type="ECO:0000259" key="1">
    <source>
        <dbReference type="PROSITE" id="PS50921"/>
    </source>
</evidence>
<proteinExistence type="predicted"/>
<dbReference type="Gene3D" id="1.10.10.10">
    <property type="entry name" value="Winged helix-like DNA-binding domain superfamily/Winged helix DNA-binding domain"/>
    <property type="match status" value="1"/>
</dbReference>
<dbReference type="GeneID" id="97205122"/>
<evidence type="ECO:0000313" key="2">
    <source>
        <dbReference type="EMBL" id="MCG4746994.1"/>
    </source>
</evidence>
<dbReference type="SUPFAM" id="SSF52172">
    <property type="entry name" value="CheY-like"/>
    <property type="match status" value="1"/>
</dbReference>
<dbReference type="GO" id="GO:0003723">
    <property type="term" value="F:RNA binding"/>
    <property type="evidence" value="ECO:0007669"/>
    <property type="project" value="InterPro"/>
</dbReference>
<dbReference type="Proteomes" id="UP001299608">
    <property type="component" value="Unassembled WGS sequence"/>
</dbReference>
<dbReference type="EMBL" id="JAKNGE010000020">
    <property type="protein sequence ID" value="MCG4746994.1"/>
    <property type="molecule type" value="Genomic_DNA"/>
</dbReference>
<feature type="domain" description="ANTAR" evidence="1">
    <location>
        <begin position="116"/>
        <end position="177"/>
    </location>
</feature>
<dbReference type="SMART" id="SM01012">
    <property type="entry name" value="ANTAR"/>
    <property type="match status" value="1"/>
</dbReference>
<reference evidence="3" key="2">
    <citation type="submission" date="2020-02" db="EMBL/GenBank/DDBJ databases">
        <authorList>
            <person name="Littmann E."/>
            <person name="Sorbara M."/>
        </authorList>
    </citation>
    <scope>NUCLEOTIDE SEQUENCE</scope>
    <source>
        <strain evidence="3">MSK.1.17</strain>
    </source>
</reference>
<keyword evidence="4" id="KW-1185">Reference proteome</keyword>
<sequence length="182" mass="20202">MTNIIVAFSKPEDGKNIKGILVRNGYQVVAVCTSGSLALSAAEGVGSGIVVSGYRFEDMLYDELRQYLPAAFDMLLISSPSRLGGQAPGNVICLPMPLKVHDLISTLEMMVQAQVRIRRKMKSRPRERSSEERRLIDEAKALLMERNNMTESEAHRYIQKCSMDSGTNLVETAQMVISLIHV</sequence>
<dbReference type="InterPro" id="IPR011006">
    <property type="entry name" value="CheY-like_superfamily"/>
</dbReference>
<organism evidence="2 5">
    <name type="scientific">Enterocloster aldenensis</name>
    <dbReference type="NCBI Taxonomy" id="358742"/>
    <lineage>
        <taxon>Bacteria</taxon>
        <taxon>Bacillati</taxon>
        <taxon>Bacillota</taxon>
        <taxon>Clostridia</taxon>
        <taxon>Lachnospirales</taxon>
        <taxon>Lachnospiraceae</taxon>
        <taxon>Enterocloster</taxon>
    </lineage>
</organism>
<evidence type="ECO:0000313" key="4">
    <source>
        <dbReference type="Proteomes" id="UP000669239"/>
    </source>
</evidence>
<gene>
    <name evidence="3" type="ORF">G5B36_13090</name>
    <name evidence="2" type="ORF">L0N08_16335</name>
</gene>
<evidence type="ECO:0000313" key="5">
    <source>
        <dbReference type="Proteomes" id="UP001299608"/>
    </source>
</evidence>
<accession>A0AAW5C1N8</accession>
<evidence type="ECO:0000313" key="3">
    <source>
        <dbReference type="EMBL" id="NSJ49627.1"/>
    </source>
</evidence>
<dbReference type="InterPro" id="IPR005561">
    <property type="entry name" value="ANTAR"/>
</dbReference>